<dbReference type="PROSITE" id="PS51198">
    <property type="entry name" value="UVRD_HELICASE_ATP_BIND"/>
    <property type="match status" value="1"/>
</dbReference>
<dbReference type="SUPFAM" id="SSF52540">
    <property type="entry name" value="P-loop containing nucleoside triphosphate hydrolases"/>
    <property type="match status" value="1"/>
</dbReference>
<accession>A0A918WG55</accession>
<dbReference type="EC" id="5.6.2.4" evidence="8"/>
<dbReference type="PANTHER" id="PTHR11070">
    <property type="entry name" value="UVRD / RECB / PCRA DNA HELICASE FAMILY MEMBER"/>
    <property type="match status" value="1"/>
</dbReference>
<evidence type="ECO:0000256" key="9">
    <source>
        <dbReference type="ARBA" id="ARBA00048988"/>
    </source>
</evidence>
<dbReference type="GO" id="GO:0000725">
    <property type="term" value="P:recombinational repair"/>
    <property type="evidence" value="ECO:0007669"/>
    <property type="project" value="TreeGrafter"/>
</dbReference>
<evidence type="ECO:0000313" key="13">
    <source>
        <dbReference type="EMBL" id="GHC48346.1"/>
    </source>
</evidence>
<name>A0A918WG55_9BACT</name>
<dbReference type="EMBL" id="BMXI01000004">
    <property type="protein sequence ID" value="GHC48346.1"/>
    <property type="molecule type" value="Genomic_DNA"/>
</dbReference>
<dbReference type="InterPro" id="IPR014017">
    <property type="entry name" value="DNA_helicase_UvrD-like_C"/>
</dbReference>
<dbReference type="Gene3D" id="3.40.50.300">
    <property type="entry name" value="P-loop containing nucleotide triphosphate hydrolases"/>
    <property type="match status" value="2"/>
</dbReference>
<evidence type="ECO:0000313" key="14">
    <source>
        <dbReference type="Proteomes" id="UP000644507"/>
    </source>
</evidence>
<comment type="similarity">
    <text evidence="1">Belongs to the helicase family. UvrD subfamily.</text>
</comment>
<comment type="catalytic activity">
    <reaction evidence="9">
        <text>ATP + H2O = ADP + phosphate + H(+)</text>
        <dbReference type="Rhea" id="RHEA:13065"/>
        <dbReference type="ChEBI" id="CHEBI:15377"/>
        <dbReference type="ChEBI" id="CHEBI:15378"/>
        <dbReference type="ChEBI" id="CHEBI:30616"/>
        <dbReference type="ChEBI" id="CHEBI:43474"/>
        <dbReference type="ChEBI" id="CHEBI:456216"/>
        <dbReference type="EC" id="5.6.2.4"/>
    </reaction>
</comment>
<gene>
    <name evidence="13" type="ORF">GCM10007100_12780</name>
</gene>
<dbReference type="Pfam" id="PF13361">
    <property type="entry name" value="UvrD_C"/>
    <property type="match status" value="2"/>
</dbReference>
<feature type="domain" description="UvrD-like helicase C-terminal" evidence="12">
    <location>
        <begin position="281"/>
        <end position="591"/>
    </location>
</feature>
<dbReference type="InterPro" id="IPR013986">
    <property type="entry name" value="DExx_box_DNA_helicase_dom_sf"/>
</dbReference>
<dbReference type="Gene3D" id="1.10.486.10">
    <property type="entry name" value="PCRA, domain 4"/>
    <property type="match status" value="1"/>
</dbReference>
<dbReference type="InterPro" id="IPR014016">
    <property type="entry name" value="UvrD-like_ATP-bd"/>
</dbReference>
<protein>
    <recommendedName>
        <fullName evidence="8">DNA 3'-5' helicase</fullName>
        <ecNumber evidence="8">5.6.2.4</ecNumber>
    </recommendedName>
</protein>
<evidence type="ECO:0000256" key="3">
    <source>
        <dbReference type="ARBA" id="ARBA00022801"/>
    </source>
</evidence>
<dbReference type="CDD" id="cd17932">
    <property type="entry name" value="DEXQc_UvrD"/>
    <property type="match status" value="1"/>
</dbReference>
<feature type="binding site" evidence="10">
    <location>
        <begin position="29"/>
        <end position="36"/>
    </location>
    <ligand>
        <name>ATP</name>
        <dbReference type="ChEBI" id="CHEBI:30616"/>
    </ligand>
</feature>
<evidence type="ECO:0000256" key="8">
    <source>
        <dbReference type="ARBA" id="ARBA00034808"/>
    </source>
</evidence>
<dbReference type="InterPro" id="IPR027417">
    <property type="entry name" value="P-loop_NTPase"/>
</dbReference>
<dbReference type="CDD" id="cd18807">
    <property type="entry name" value="SF1_C_UvrD"/>
    <property type="match status" value="1"/>
</dbReference>
<dbReference type="GO" id="GO:0016787">
    <property type="term" value="F:hydrolase activity"/>
    <property type="evidence" value="ECO:0007669"/>
    <property type="project" value="UniProtKB-UniRule"/>
</dbReference>
<reference evidence="13" key="1">
    <citation type="journal article" date="2014" name="Int. J. Syst. Evol. Microbiol.">
        <title>Complete genome sequence of Corynebacterium casei LMG S-19264T (=DSM 44701T), isolated from a smear-ripened cheese.</title>
        <authorList>
            <consortium name="US DOE Joint Genome Institute (JGI-PGF)"/>
            <person name="Walter F."/>
            <person name="Albersmeier A."/>
            <person name="Kalinowski J."/>
            <person name="Ruckert C."/>
        </authorList>
    </citation>
    <scope>NUCLEOTIDE SEQUENCE</scope>
    <source>
        <strain evidence="13">KCTC 12988</strain>
    </source>
</reference>
<keyword evidence="6" id="KW-0413">Isomerase</keyword>
<dbReference type="AlphaFoldDB" id="A0A918WG55"/>
<dbReference type="Gene3D" id="1.10.10.160">
    <property type="match status" value="1"/>
</dbReference>
<keyword evidence="3 10" id="KW-0378">Hydrolase</keyword>
<keyword evidence="14" id="KW-1185">Reference proteome</keyword>
<keyword evidence="2 10" id="KW-0547">Nucleotide-binding</keyword>
<evidence type="ECO:0000256" key="10">
    <source>
        <dbReference type="PROSITE-ProRule" id="PRU00560"/>
    </source>
</evidence>
<dbReference type="PANTHER" id="PTHR11070:SF64">
    <property type="entry name" value="ATP-DEPENDENT DNA HELICASE REP"/>
    <property type="match status" value="1"/>
</dbReference>
<sequence>MAAGFDIRQLNPAQRKAVETLDGPVLILAGAGTGKTRTVTCRMANLIDQGVRPEQILAVTFTNKAAREMQERVAGMVSKAAAEKLTVCTFHSLCVRLLRSGIERMGYKKNFSICTPGDQQALIKQFIVKRGGLKEKIKPGEVLGVISKAKNDPAGMDSIGDELFRSIAIDYQNELRARNCVDFDDLLLLGEQLLREHPEERAKWQEHYRYVTVDEFQDTNSLQMNLLQNLVGTPFNVCVVGDDDQSIYGWRGAEVANILQFERFFPNPEIILLEENYRSTQAVLEVANKLIKVNVGRREKELRPTIPGGDLIQLVAFGGEDEEAEWVADEMKRLRRLGKKGKAAEPKIDSAVQRMLGGGSGALMEGGGEDPNLRPWEDFAILFRTNTQIRKMEQMLREKEIPYRLVGAQSFYDRREVRDILAYLQTIVDPHADVPLLRILNTPPRGIGNSTALIANDWSREHETSIWSAMGNPDFLDQMGTKAQKSIGEFQALIEGAHIRLLDGEHPREVLESVLESADYVEWLMRNTKTDQEKDQRRAGMGFFFEGLDRAIAKGKTVQTFLEETLLDPQKDDELAEKKGVTLITLHAAKGLEYPVVFLVGLEEGILPHKRSVEEGTKDEERRLLYVGITRAQERLSLTYCSSRVKWGEEIRSEPSSFIGELNFDWIEETDHAAIMKEEASEDDLADFLGGMRAMLD</sequence>
<dbReference type="GO" id="GO:0003677">
    <property type="term" value="F:DNA binding"/>
    <property type="evidence" value="ECO:0007669"/>
    <property type="project" value="InterPro"/>
</dbReference>
<evidence type="ECO:0000256" key="4">
    <source>
        <dbReference type="ARBA" id="ARBA00022806"/>
    </source>
</evidence>
<dbReference type="GO" id="GO:0043138">
    <property type="term" value="F:3'-5' DNA helicase activity"/>
    <property type="evidence" value="ECO:0007669"/>
    <property type="project" value="UniProtKB-EC"/>
</dbReference>
<comment type="caution">
    <text evidence="13">The sequence shown here is derived from an EMBL/GenBank/DDBJ whole genome shotgun (WGS) entry which is preliminary data.</text>
</comment>
<evidence type="ECO:0000256" key="1">
    <source>
        <dbReference type="ARBA" id="ARBA00009922"/>
    </source>
</evidence>
<comment type="catalytic activity">
    <reaction evidence="7">
        <text>Couples ATP hydrolysis with the unwinding of duplex DNA by translocating in the 3'-5' direction.</text>
        <dbReference type="EC" id="5.6.2.4"/>
    </reaction>
</comment>
<reference evidence="13" key="2">
    <citation type="submission" date="2020-09" db="EMBL/GenBank/DDBJ databases">
        <authorList>
            <person name="Sun Q."/>
            <person name="Kim S."/>
        </authorList>
    </citation>
    <scope>NUCLEOTIDE SEQUENCE</scope>
    <source>
        <strain evidence="13">KCTC 12988</strain>
    </source>
</reference>
<keyword evidence="4 10" id="KW-0347">Helicase</keyword>
<dbReference type="GO" id="GO:0005829">
    <property type="term" value="C:cytosol"/>
    <property type="evidence" value="ECO:0007669"/>
    <property type="project" value="TreeGrafter"/>
</dbReference>
<evidence type="ECO:0000259" key="11">
    <source>
        <dbReference type="PROSITE" id="PS51198"/>
    </source>
</evidence>
<evidence type="ECO:0000256" key="7">
    <source>
        <dbReference type="ARBA" id="ARBA00034617"/>
    </source>
</evidence>
<dbReference type="GO" id="GO:0005524">
    <property type="term" value="F:ATP binding"/>
    <property type="evidence" value="ECO:0007669"/>
    <property type="project" value="UniProtKB-UniRule"/>
</dbReference>
<organism evidence="13 14">
    <name type="scientific">Roseibacillus persicicus</name>
    <dbReference type="NCBI Taxonomy" id="454148"/>
    <lineage>
        <taxon>Bacteria</taxon>
        <taxon>Pseudomonadati</taxon>
        <taxon>Verrucomicrobiota</taxon>
        <taxon>Verrucomicrobiia</taxon>
        <taxon>Verrucomicrobiales</taxon>
        <taxon>Verrucomicrobiaceae</taxon>
        <taxon>Roseibacillus</taxon>
    </lineage>
</organism>
<evidence type="ECO:0000256" key="2">
    <source>
        <dbReference type="ARBA" id="ARBA00022741"/>
    </source>
</evidence>
<proteinExistence type="inferred from homology"/>
<dbReference type="RefSeq" id="WP_189568480.1">
    <property type="nucleotide sequence ID" value="NZ_BMXI01000004.1"/>
</dbReference>
<dbReference type="PROSITE" id="PS51217">
    <property type="entry name" value="UVRD_HELICASE_CTER"/>
    <property type="match status" value="1"/>
</dbReference>
<evidence type="ECO:0000256" key="5">
    <source>
        <dbReference type="ARBA" id="ARBA00022840"/>
    </source>
</evidence>
<feature type="domain" description="UvrD-like helicase ATP-binding" evidence="11">
    <location>
        <begin position="8"/>
        <end position="280"/>
    </location>
</feature>
<dbReference type="Pfam" id="PF00580">
    <property type="entry name" value="UvrD-helicase"/>
    <property type="match status" value="1"/>
</dbReference>
<dbReference type="Proteomes" id="UP000644507">
    <property type="component" value="Unassembled WGS sequence"/>
</dbReference>
<keyword evidence="5 10" id="KW-0067">ATP-binding</keyword>
<dbReference type="InterPro" id="IPR000212">
    <property type="entry name" value="DNA_helicase_UvrD/REP"/>
</dbReference>
<evidence type="ECO:0000256" key="6">
    <source>
        <dbReference type="ARBA" id="ARBA00023235"/>
    </source>
</evidence>
<evidence type="ECO:0000259" key="12">
    <source>
        <dbReference type="PROSITE" id="PS51217"/>
    </source>
</evidence>